<dbReference type="InterPro" id="IPR036318">
    <property type="entry name" value="FAD-bd_PCMH-like_sf"/>
</dbReference>
<gene>
    <name evidence="2" type="ORF">SAMN05421637_1710</name>
</gene>
<dbReference type="GO" id="GO:0016899">
    <property type="term" value="F:oxidoreductase activity, acting on the CH-OH group of donors, oxygen as acceptor"/>
    <property type="evidence" value="ECO:0007669"/>
    <property type="project" value="InterPro"/>
</dbReference>
<dbReference type="Proteomes" id="UP000183315">
    <property type="component" value="Unassembled WGS sequence"/>
</dbReference>
<feature type="domain" description="FAD-binding PCMH-type" evidence="1">
    <location>
        <begin position="10"/>
        <end position="178"/>
    </location>
</feature>
<dbReference type="Pfam" id="PF01565">
    <property type="entry name" value="FAD_binding_4"/>
    <property type="match status" value="1"/>
</dbReference>
<dbReference type="eggNOG" id="COG0277">
    <property type="taxonomic scope" value="Bacteria"/>
</dbReference>
<dbReference type="PANTHER" id="PTHR43762">
    <property type="entry name" value="L-GULONOLACTONE OXIDASE"/>
    <property type="match status" value="1"/>
</dbReference>
<evidence type="ECO:0000313" key="3">
    <source>
        <dbReference type="Proteomes" id="UP000183315"/>
    </source>
</evidence>
<reference evidence="3" key="1">
    <citation type="submission" date="2016-10" db="EMBL/GenBank/DDBJ databases">
        <authorList>
            <person name="Varghese N."/>
        </authorList>
    </citation>
    <scope>NUCLEOTIDE SEQUENCE [LARGE SCALE GENOMIC DNA]</scope>
    <source>
        <strain evidence="3">DSM 24868</strain>
    </source>
</reference>
<organism evidence="2 3">
    <name type="scientific">Demequina mangrovi</name>
    <dbReference type="NCBI Taxonomy" id="1043493"/>
    <lineage>
        <taxon>Bacteria</taxon>
        <taxon>Bacillati</taxon>
        <taxon>Actinomycetota</taxon>
        <taxon>Actinomycetes</taxon>
        <taxon>Micrococcales</taxon>
        <taxon>Demequinaceae</taxon>
        <taxon>Demequina</taxon>
    </lineage>
</organism>
<dbReference type="STRING" id="1043493.SAMN05421637_1710"/>
<accession>A0A1H6YRG7</accession>
<dbReference type="RefSeq" id="WP_042213611.1">
    <property type="nucleotide sequence ID" value="NZ_BBLU01000004.1"/>
</dbReference>
<dbReference type="InterPro" id="IPR016169">
    <property type="entry name" value="FAD-bd_PCMH_sub2"/>
</dbReference>
<keyword evidence="3" id="KW-1185">Reference proteome</keyword>
<dbReference type="SUPFAM" id="SSF56176">
    <property type="entry name" value="FAD-binding/transporter-associated domain-like"/>
    <property type="match status" value="1"/>
</dbReference>
<dbReference type="GO" id="GO:0071949">
    <property type="term" value="F:FAD binding"/>
    <property type="evidence" value="ECO:0007669"/>
    <property type="project" value="InterPro"/>
</dbReference>
<dbReference type="PANTHER" id="PTHR43762:SF1">
    <property type="entry name" value="D-ARABINONO-1,4-LACTONE OXIDASE"/>
    <property type="match status" value="1"/>
</dbReference>
<sequence>MTAVTAWGNLAPAEHSIVALRDRDSAPGLVASAERPGLATGLMRSYGDEPLNTGGVAWDMRGLSRLIAFDSETGDLTCEAGVTIADIQRTFAPRGWMMPVTPGTKHVTVGGAIANDVHGKNHHVAGSLGNHVVALTLARTDGTVTTLDGPSDPMFRATVGGMGLTGVILQATIRMHRVAGPWMSAEDVVFGDLDEFFSVSAESRDTYDYSVAWVDITTHGGGRGIFTRGNNAVEQPPAPPPGRVVTMPFTPPLSLVNSLSLRVFNRGYFALKRSLAREALVHYDPFFYPLDGIGRWDRMYGPRGFHQYQCVVPSAGAREPVSEMLKQIRVSGLGSFLGVLKVMGDEPPIGTMSFPREGVTFALDFPERGDATAALFVRLDAIVSEAGGRLYAAKDARMPKEMFEAGYPGLDEFVAYRDPGISSEMSRRLMGE</sequence>
<dbReference type="InterPro" id="IPR016166">
    <property type="entry name" value="FAD-bd_PCMH"/>
</dbReference>
<dbReference type="InterPro" id="IPR006094">
    <property type="entry name" value="Oxid_FAD_bind_N"/>
</dbReference>
<dbReference type="OrthoDB" id="143770at2"/>
<protein>
    <submittedName>
        <fullName evidence="2">FAD/FMN-containing dehydrogenase</fullName>
    </submittedName>
</protein>
<dbReference type="EMBL" id="FNZI01000003">
    <property type="protein sequence ID" value="SEJ39842.1"/>
    <property type="molecule type" value="Genomic_DNA"/>
</dbReference>
<dbReference type="Gene3D" id="3.30.465.10">
    <property type="match status" value="1"/>
</dbReference>
<dbReference type="AlphaFoldDB" id="A0A1H6YRG7"/>
<evidence type="ECO:0000259" key="1">
    <source>
        <dbReference type="PROSITE" id="PS51387"/>
    </source>
</evidence>
<evidence type="ECO:0000313" key="2">
    <source>
        <dbReference type="EMBL" id="SEJ39842.1"/>
    </source>
</evidence>
<dbReference type="PROSITE" id="PS51387">
    <property type="entry name" value="FAD_PCMH"/>
    <property type="match status" value="1"/>
</dbReference>
<proteinExistence type="predicted"/>
<dbReference type="InterPro" id="IPR010031">
    <property type="entry name" value="FAD_lactone_oxidase-like"/>
</dbReference>
<name>A0A1H6YRG7_9MICO</name>